<feature type="transmembrane region" description="Helical" evidence="1">
    <location>
        <begin position="12"/>
        <end position="32"/>
    </location>
</feature>
<feature type="domain" description="LTD" evidence="2">
    <location>
        <begin position="33"/>
        <end position="154"/>
    </location>
</feature>
<proteinExistence type="predicted"/>
<organism evidence="3 4">
    <name type="scientific">Dethiobacter alkaliphilus AHT 1</name>
    <dbReference type="NCBI Taxonomy" id="555088"/>
    <lineage>
        <taxon>Bacteria</taxon>
        <taxon>Bacillati</taxon>
        <taxon>Bacillota</taxon>
        <taxon>Dethiobacteria</taxon>
        <taxon>Dethiobacterales</taxon>
        <taxon>Dethiobacteraceae</taxon>
        <taxon>Dethiobacter</taxon>
    </lineage>
</organism>
<dbReference type="InterPro" id="IPR014867">
    <property type="entry name" value="Spore_coat_CotH_CotH2/3/7"/>
</dbReference>
<dbReference type="InterPro" id="IPR036415">
    <property type="entry name" value="Lamin_tail_dom_sf"/>
</dbReference>
<dbReference type="OrthoDB" id="9806464at2"/>
<keyword evidence="4" id="KW-1185">Reference proteome</keyword>
<dbReference type="PROSITE" id="PS51841">
    <property type="entry name" value="LTD"/>
    <property type="match status" value="3"/>
</dbReference>
<reference evidence="3 4" key="1">
    <citation type="submission" date="2009-02" db="EMBL/GenBank/DDBJ databases">
        <title>Sequencing of the draft genome and assembly of Dethiobacter alkaliphilus AHT 1.</title>
        <authorList>
            <consortium name="US DOE Joint Genome Institute (JGI-PGF)"/>
            <person name="Lucas S."/>
            <person name="Copeland A."/>
            <person name="Lapidus A."/>
            <person name="Glavina del Rio T."/>
            <person name="Dalin E."/>
            <person name="Tice H."/>
            <person name="Bruce D."/>
            <person name="Goodwin L."/>
            <person name="Pitluck S."/>
            <person name="Larimer F."/>
            <person name="Land M.L."/>
            <person name="Hauser L."/>
            <person name="Muyzer G."/>
        </authorList>
    </citation>
    <scope>NUCLEOTIDE SEQUENCE [LARGE SCALE GENOMIC DNA]</scope>
    <source>
        <strain evidence="3 4">AHT 1</strain>
    </source>
</reference>
<evidence type="ECO:0000259" key="2">
    <source>
        <dbReference type="PROSITE" id="PS51841"/>
    </source>
</evidence>
<protein>
    <submittedName>
        <fullName evidence="3">Spore coat protein CotH</fullName>
    </submittedName>
</protein>
<dbReference type="Pfam" id="PF08757">
    <property type="entry name" value="CotH"/>
    <property type="match status" value="1"/>
</dbReference>
<comment type="caution">
    <text evidence="3">The sequence shown here is derived from an EMBL/GenBank/DDBJ whole genome shotgun (WGS) entry which is preliminary data.</text>
</comment>
<feature type="domain" description="LTD" evidence="2">
    <location>
        <begin position="346"/>
        <end position="469"/>
    </location>
</feature>
<dbReference type="Pfam" id="PF13290">
    <property type="entry name" value="CHB_HEX_C_1"/>
    <property type="match status" value="1"/>
</dbReference>
<dbReference type="SUPFAM" id="SSF74853">
    <property type="entry name" value="Lamin A/C globular tail domain"/>
    <property type="match status" value="3"/>
</dbReference>
<accession>C0GEB0</accession>
<dbReference type="InterPro" id="IPR059177">
    <property type="entry name" value="GH29D-like_dom"/>
</dbReference>
<dbReference type="eggNOG" id="COG5337">
    <property type="taxonomic scope" value="Bacteria"/>
</dbReference>
<dbReference type="InterPro" id="IPR001322">
    <property type="entry name" value="Lamin_tail_dom"/>
</dbReference>
<keyword evidence="3" id="KW-0946">Virion</keyword>
<dbReference type="STRING" id="555088.DealDRAFT_0819"/>
<feature type="domain" description="LTD" evidence="2">
    <location>
        <begin position="190"/>
        <end position="313"/>
    </location>
</feature>
<dbReference type="Proteomes" id="UP000006443">
    <property type="component" value="Unassembled WGS sequence"/>
</dbReference>
<gene>
    <name evidence="3" type="ORF">DealDRAFT_0819</name>
</gene>
<dbReference type="eggNOG" id="COG2273">
    <property type="taxonomic scope" value="Bacteria"/>
</dbReference>
<dbReference type="RefSeq" id="WP_008515135.1">
    <property type="nucleotide sequence ID" value="NZ_ACJM01000003.1"/>
</dbReference>
<dbReference type="Pfam" id="PF00932">
    <property type="entry name" value="LTD"/>
    <property type="match status" value="3"/>
</dbReference>
<dbReference type="AlphaFoldDB" id="C0GEB0"/>
<keyword evidence="1" id="KW-0472">Membrane</keyword>
<evidence type="ECO:0000313" key="3">
    <source>
        <dbReference type="EMBL" id="EEG78404.1"/>
    </source>
</evidence>
<keyword evidence="1" id="KW-0812">Transmembrane</keyword>
<keyword evidence="1" id="KW-1133">Transmembrane helix</keyword>
<evidence type="ECO:0000256" key="1">
    <source>
        <dbReference type="SAM" id="Phobius"/>
    </source>
</evidence>
<dbReference type="EMBL" id="ACJM01000003">
    <property type="protein sequence ID" value="EEG78404.1"/>
    <property type="molecule type" value="Genomic_DNA"/>
</dbReference>
<name>C0GEB0_DETAL</name>
<evidence type="ECO:0000313" key="4">
    <source>
        <dbReference type="Proteomes" id="UP000006443"/>
    </source>
</evidence>
<sequence>MLRSKEESSPKKIHFLHVLALAILLVVIVAFFSSNTFGSHSLVINEVMASNRNIIADEDGDYPDWIELYNSGSSTLNLEGFYLSDEPANPQKWQLPEVILEAGDYLLIFASGKDRTDPEGKLHTNFRLSADGDDVVLSTADVRIIDSVETEYLPSNISYGRAADSRETWHYFFDPTPGKQNSDIGFKDKERPQAENETVYINEFMSSNRTSIMDEDGDRPDWVEIHNFGEEAVNLKDYSLSDKEDNRYKWRFPDVTIEAGEYLLIFASGKNRYDPDGPFLHTGFRLNDTDDTLVFSTPNGKTIDEIKIRDQITDVSFGRDKNDKDSWVYFPAPTPGFENYTQGFEELSGETLPTTYNLHINEAMAMNTDTLADEDGEYEDWIELYNSGDEAVNLYGFGLSDKVDDPFRWEFPEIIIEPESYLLVFASGKDRNPQPGLSPHTNFRISRSGETLVLTAPTGQTIDKLATGSLAAGISVGRHPDGLEGRFFFTEPSPGSTNSKNALRGYAQSPVFSHRGGFYDDGLTLKISVADPQTTIRYTTDGKEPDEDSPLYSGPVEIDETTVIRARGFAEGKLPGDTANDTFFVDETIHLPVVSVMMDPKDLWDPHVGIYVRGYNADPEFPYMGANFWQRWEKDIHLQFFEPDGILGLSQDLGIRIAGQFSRGMDMKSFNVFARNRYGSDTIEYPFFPKKELTTQKAITLRTSGQDAVYTKIRDIMMTSLLDTTDLDYQAFRQSVLFINGEYWGIYNIRERINANFIGYNHNVNPDNVDLLQGNSIIRAGDNEDYLAMRDYVDRNDMRKDEHYAYVSSLMDMENFMDYWIAQIYFANQDSANIRFWREQNGGKWRWIVFDLDWGFFNVNHNTLAFVTHPDGTGAGRNLSTVLLRNLLKNDEFREEFIRRFAYHLNHTFVPERVIGVIDELAANIEPEMPRNLERWGGSMNNWHNQVQQLRDFAKGRPAVVARHVQRKFNLSNDEMEAFDAWSR</sequence>
<dbReference type="Gene3D" id="2.60.40.1260">
    <property type="entry name" value="Lamin Tail domain"/>
    <property type="match status" value="3"/>
</dbReference>
<keyword evidence="3" id="KW-0167">Capsid protein</keyword>